<organism evidence="7 8">
    <name type="scientific">Paracraurococcus lichenis</name>
    <dbReference type="NCBI Taxonomy" id="3064888"/>
    <lineage>
        <taxon>Bacteria</taxon>
        <taxon>Pseudomonadati</taxon>
        <taxon>Pseudomonadota</taxon>
        <taxon>Alphaproteobacteria</taxon>
        <taxon>Acetobacterales</taxon>
        <taxon>Roseomonadaceae</taxon>
        <taxon>Paracraurococcus</taxon>
    </lineage>
</organism>
<evidence type="ECO:0000256" key="4">
    <source>
        <dbReference type="ARBA" id="ARBA00023125"/>
    </source>
</evidence>
<keyword evidence="8" id="KW-1185">Reference proteome</keyword>
<dbReference type="PANTHER" id="PTHR33217:SF7">
    <property type="entry name" value="TRANSPOSASE FOR INSERTION SEQUENCE ELEMENT IS1081"/>
    <property type="match status" value="1"/>
</dbReference>
<evidence type="ECO:0000256" key="6">
    <source>
        <dbReference type="RuleBase" id="RU365089"/>
    </source>
</evidence>
<comment type="function">
    <text evidence="1 6">Required for the transposition of the insertion element.</text>
</comment>
<reference evidence="7 8" key="1">
    <citation type="submission" date="2023-08" db="EMBL/GenBank/DDBJ databases">
        <title>The draft genome sequence of Paracraurococcus sp. LOR1-02.</title>
        <authorList>
            <person name="Kingkaew E."/>
            <person name="Tanasupawat S."/>
        </authorList>
    </citation>
    <scope>NUCLEOTIDE SEQUENCE [LARGE SCALE GENOMIC DNA]</scope>
    <source>
        <strain evidence="7 8">LOR1-02</strain>
    </source>
</reference>
<feature type="non-terminal residue" evidence="7">
    <location>
        <position position="99"/>
    </location>
</feature>
<comment type="caution">
    <text evidence="7">The sequence shown here is derived from an EMBL/GenBank/DDBJ whole genome shotgun (WGS) entry which is preliminary data.</text>
</comment>
<protein>
    <recommendedName>
        <fullName evidence="6">Mutator family transposase</fullName>
    </recommendedName>
</protein>
<gene>
    <name evidence="7" type="ORF">Q7A36_37870</name>
</gene>
<accession>A0ABT9ED44</accession>
<dbReference type="InterPro" id="IPR001207">
    <property type="entry name" value="Transposase_mutator"/>
</dbReference>
<dbReference type="Pfam" id="PF00872">
    <property type="entry name" value="Transposase_mut"/>
    <property type="match status" value="1"/>
</dbReference>
<evidence type="ECO:0000313" key="7">
    <source>
        <dbReference type="EMBL" id="MDO9714129.1"/>
    </source>
</evidence>
<evidence type="ECO:0000256" key="1">
    <source>
        <dbReference type="ARBA" id="ARBA00002190"/>
    </source>
</evidence>
<keyword evidence="3 6" id="KW-0815">Transposition</keyword>
<proteinExistence type="inferred from homology"/>
<dbReference type="EMBL" id="JAUTWS010000169">
    <property type="protein sequence ID" value="MDO9714129.1"/>
    <property type="molecule type" value="Genomic_DNA"/>
</dbReference>
<evidence type="ECO:0000256" key="2">
    <source>
        <dbReference type="ARBA" id="ARBA00010961"/>
    </source>
</evidence>
<name>A0ABT9ED44_9PROT</name>
<dbReference type="Proteomes" id="UP001243009">
    <property type="component" value="Unassembled WGS sequence"/>
</dbReference>
<keyword evidence="6" id="KW-0814">Transposable element</keyword>
<comment type="similarity">
    <text evidence="2 6">Belongs to the transposase mutator family.</text>
</comment>
<sequence>MTEERLPLAELLAKSGDPDFLRSVAEAVLLLLMEADVEGQIGAARHERTGERLTYRNGFRDRALDTRLGTLQLRIPKLRQGTYYPPFLEPRKTAEKALV</sequence>
<evidence type="ECO:0000256" key="5">
    <source>
        <dbReference type="ARBA" id="ARBA00023172"/>
    </source>
</evidence>
<dbReference type="PANTHER" id="PTHR33217">
    <property type="entry name" value="TRANSPOSASE FOR INSERTION SEQUENCE ELEMENT IS1081"/>
    <property type="match status" value="1"/>
</dbReference>
<evidence type="ECO:0000313" key="8">
    <source>
        <dbReference type="Proteomes" id="UP001243009"/>
    </source>
</evidence>
<evidence type="ECO:0000256" key="3">
    <source>
        <dbReference type="ARBA" id="ARBA00022578"/>
    </source>
</evidence>
<keyword evidence="4 6" id="KW-0238">DNA-binding</keyword>
<dbReference type="RefSeq" id="WP_305108969.1">
    <property type="nucleotide sequence ID" value="NZ_JAUTWS010000169.1"/>
</dbReference>
<keyword evidence="5 6" id="KW-0233">DNA recombination</keyword>